<dbReference type="PIRSF" id="PIRSF036402">
    <property type="entry name" value="Ureas_acces_UreE"/>
    <property type="match status" value="1"/>
</dbReference>
<dbReference type="InterPro" id="IPR012406">
    <property type="entry name" value="UreE"/>
</dbReference>
<dbReference type="Gene3D" id="2.60.260.20">
    <property type="entry name" value="Urease metallochaperone UreE, N-terminal domain"/>
    <property type="match status" value="1"/>
</dbReference>
<dbReference type="HAMAP" id="MF_00822">
    <property type="entry name" value="UreE"/>
    <property type="match status" value="1"/>
</dbReference>
<keyword evidence="8" id="KW-1185">Reference proteome</keyword>
<name>A0A2P8HB57_CHINA</name>
<comment type="similarity">
    <text evidence="5">Belongs to the UreE family.</text>
</comment>
<gene>
    <name evidence="5" type="primary">ureE</name>
    <name evidence="7" type="ORF">CLV51_108140</name>
</gene>
<dbReference type="Proteomes" id="UP000240971">
    <property type="component" value="Unassembled WGS sequence"/>
</dbReference>
<dbReference type="OrthoDB" id="9810882at2"/>
<evidence type="ECO:0000256" key="4">
    <source>
        <dbReference type="ARBA" id="ARBA00023186"/>
    </source>
</evidence>
<dbReference type="GO" id="GO:0019627">
    <property type="term" value="P:urea metabolic process"/>
    <property type="evidence" value="ECO:0007669"/>
    <property type="project" value="InterPro"/>
</dbReference>
<dbReference type="InterPro" id="IPR036118">
    <property type="entry name" value="UreE_N_sf"/>
</dbReference>
<evidence type="ECO:0000313" key="8">
    <source>
        <dbReference type="Proteomes" id="UP000240971"/>
    </source>
</evidence>
<dbReference type="NCBIfam" id="NF009754">
    <property type="entry name" value="PRK13261.1-6"/>
    <property type="match status" value="1"/>
</dbReference>
<evidence type="ECO:0000256" key="3">
    <source>
        <dbReference type="ARBA" id="ARBA00022596"/>
    </source>
</evidence>
<dbReference type="Pfam" id="PF05194">
    <property type="entry name" value="UreE_C"/>
    <property type="match status" value="1"/>
</dbReference>
<dbReference type="GO" id="GO:0005737">
    <property type="term" value="C:cytoplasm"/>
    <property type="evidence" value="ECO:0007669"/>
    <property type="project" value="UniProtKB-SubCell"/>
</dbReference>
<dbReference type="RefSeq" id="WP_106531052.1">
    <property type="nucleotide sequence ID" value="NZ_PYAW01000008.1"/>
</dbReference>
<keyword evidence="4 5" id="KW-0143">Chaperone</keyword>
<evidence type="ECO:0000313" key="7">
    <source>
        <dbReference type="EMBL" id="PSL43450.1"/>
    </source>
</evidence>
<dbReference type="InterPro" id="IPR004029">
    <property type="entry name" value="UreE_N"/>
</dbReference>
<feature type="domain" description="UreE urease accessory N-terminal" evidence="6">
    <location>
        <begin position="6"/>
        <end position="70"/>
    </location>
</feature>
<evidence type="ECO:0000256" key="1">
    <source>
        <dbReference type="ARBA" id="ARBA00004496"/>
    </source>
</evidence>
<reference evidence="7 8" key="1">
    <citation type="submission" date="2018-03" db="EMBL/GenBank/DDBJ databases">
        <title>Genomic Encyclopedia of Archaeal and Bacterial Type Strains, Phase II (KMG-II): from individual species to whole genera.</title>
        <authorList>
            <person name="Goeker M."/>
        </authorList>
    </citation>
    <scope>NUCLEOTIDE SEQUENCE [LARGE SCALE GENOMIC DNA]</scope>
    <source>
        <strain evidence="7 8">DSM 24859</strain>
    </source>
</reference>
<dbReference type="Pfam" id="PF02814">
    <property type="entry name" value="UreE_N"/>
    <property type="match status" value="1"/>
</dbReference>
<evidence type="ECO:0000259" key="6">
    <source>
        <dbReference type="SMART" id="SM00988"/>
    </source>
</evidence>
<dbReference type="SUPFAM" id="SSF69287">
    <property type="entry name" value="Urease metallochaperone UreE, N-terminal domain"/>
    <property type="match status" value="1"/>
</dbReference>
<organism evidence="7 8">
    <name type="scientific">Chitinophaga niastensis</name>
    <dbReference type="NCBI Taxonomy" id="536980"/>
    <lineage>
        <taxon>Bacteria</taxon>
        <taxon>Pseudomonadati</taxon>
        <taxon>Bacteroidota</taxon>
        <taxon>Chitinophagia</taxon>
        <taxon>Chitinophagales</taxon>
        <taxon>Chitinophagaceae</taxon>
        <taxon>Chitinophaga</taxon>
    </lineage>
</organism>
<protein>
    <recommendedName>
        <fullName evidence="5">Urease accessory protein UreE</fullName>
    </recommendedName>
</protein>
<sequence>MLIREIIGNTLTHTRSSKETDLLPLEWFETTRRIQRKHTTGGREVALKFTKEGQQLQQNDILYQDDELSIVVDILPCEAIVISPRNMPEMAKVCYEIGNKHLPLFLEGEQLLIPADEPLFRWLHAAGYAVTKEHRKLLNILRTNVQPHTHGYNGPSFFEKILELASK</sequence>
<dbReference type="SMART" id="SM00988">
    <property type="entry name" value="UreE_N"/>
    <property type="match status" value="1"/>
</dbReference>
<evidence type="ECO:0000256" key="5">
    <source>
        <dbReference type="HAMAP-Rule" id="MF_00822"/>
    </source>
</evidence>
<dbReference type="InterPro" id="IPR007864">
    <property type="entry name" value="UreE_C_dom"/>
</dbReference>
<accession>A0A2P8HB57</accession>
<proteinExistence type="inferred from homology"/>
<dbReference type="Gene3D" id="3.30.70.790">
    <property type="entry name" value="UreE, C-terminal domain"/>
    <property type="match status" value="1"/>
</dbReference>
<comment type="function">
    <text evidence="5">Involved in urease metallocenter assembly. Binds nickel. Probably functions as a nickel donor during metallocenter assembly.</text>
</comment>
<dbReference type="GO" id="GO:0006457">
    <property type="term" value="P:protein folding"/>
    <property type="evidence" value="ECO:0007669"/>
    <property type="project" value="InterPro"/>
</dbReference>
<dbReference type="CDD" id="cd00571">
    <property type="entry name" value="UreE"/>
    <property type="match status" value="1"/>
</dbReference>
<dbReference type="SUPFAM" id="SSF69737">
    <property type="entry name" value="Urease metallochaperone UreE, C-terminal domain"/>
    <property type="match status" value="1"/>
</dbReference>
<comment type="subcellular location">
    <subcellularLocation>
        <location evidence="1 5">Cytoplasm</location>
    </subcellularLocation>
</comment>
<comment type="caution">
    <text evidence="7">The sequence shown here is derived from an EMBL/GenBank/DDBJ whole genome shotgun (WGS) entry which is preliminary data.</text>
</comment>
<dbReference type="AlphaFoldDB" id="A0A2P8HB57"/>
<dbReference type="GO" id="GO:0051082">
    <property type="term" value="F:unfolded protein binding"/>
    <property type="evidence" value="ECO:0007669"/>
    <property type="project" value="UniProtKB-UniRule"/>
</dbReference>
<dbReference type="GO" id="GO:0065003">
    <property type="term" value="P:protein-containing complex assembly"/>
    <property type="evidence" value="ECO:0007669"/>
    <property type="project" value="InterPro"/>
</dbReference>
<dbReference type="GO" id="GO:0016151">
    <property type="term" value="F:nickel cation binding"/>
    <property type="evidence" value="ECO:0007669"/>
    <property type="project" value="UniProtKB-UniRule"/>
</dbReference>
<dbReference type="EMBL" id="PYAW01000008">
    <property type="protein sequence ID" value="PSL43450.1"/>
    <property type="molecule type" value="Genomic_DNA"/>
</dbReference>
<keyword evidence="2 5" id="KW-0963">Cytoplasm</keyword>
<evidence type="ECO:0000256" key="2">
    <source>
        <dbReference type="ARBA" id="ARBA00022490"/>
    </source>
</evidence>
<keyword evidence="3 5" id="KW-0533">Nickel</keyword>